<organism evidence="2">
    <name type="scientific">Bradyrhizobium diazoefficiens</name>
    <dbReference type="NCBI Taxonomy" id="1355477"/>
    <lineage>
        <taxon>Bacteria</taxon>
        <taxon>Pseudomonadati</taxon>
        <taxon>Pseudomonadota</taxon>
        <taxon>Alphaproteobacteria</taxon>
        <taxon>Hyphomicrobiales</taxon>
        <taxon>Nitrobacteraceae</taxon>
        <taxon>Bradyrhizobium</taxon>
    </lineage>
</organism>
<evidence type="ECO:0008006" key="4">
    <source>
        <dbReference type="Google" id="ProtNLM"/>
    </source>
</evidence>
<gene>
    <name evidence="3" type="ORF">XF10B_47810</name>
    <name evidence="1" type="ORF">XF1B_48830</name>
    <name evidence="2" type="ORF">XF4B_48160</name>
</gene>
<dbReference type="EMBL" id="AP023099">
    <property type="protein sequence ID" value="BCE91983.1"/>
    <property type="molecule type" value="Genomic_DNA"/>
</dbReference>
<reference evidence="3" key="2">
    <citation type="submission" date="2020-05" db="EMBL/GenBank/DDBJ databases">
        <title>Complete genome sequence of Bradyrhizobium diazoefficiens XF10 isolated from soybean nodule.</title>
        <authorList>
            <person name="Noda R."/>
            <person name="Kakizaki K."/>
            <person name="Minamisawa K."/>
        </authorList>
    </citation>
    <scope>NUCLEOTIDE SEQUENCE</scope>
    <source>
        <strain evidence="3">XF10</strain>
    </source>
</reference>
<sequence>MANEIKQETFNLSHPFEYRGATYVEMKARRPKVRDLRNFIKNMEKDAIAAMEKVLADLCEVDEKVISEIDVEDFAPMKKWFEDFLKPMASE</sequence>
<dbReference type="AlphaFoldDB" id="A0A809Z9Z9"/>
<dbReference type="Pfam" id="PF10109">
    <property type="entry name" value="Phage_TAC_7"/>
    <property type="match status" value="1"/>
</dbReference>
<dbReference type="InterPro" id="IPR019289">
    <property type="entry name" value="Phage_tail_E/E"/>
</dbReference>
<evidence type="ECO:0000313" key="3">
    <source>
        <dbReference type="EMBL" id="BCE91983.1"/>
    </source>
</evidence>
<accession>A0A809Z9Z9</accession>
<dbReference type="EMBL" id="AP023091">
    <property type="protein sequence ID" value="BCE22202.1"/>
    <property type="molecule type" value="Genomic_DNA"/>
</dbReference>
<evidence type="ECO:0000313" key="1">
    <source>
        <dbReference type="EMBL" id="BCE22202.1"/>
    </source>
</evidence>
<evidence type="ECO:0000313" key="2">
    <source>
        <dbReference type="EMBL" id="BCE48467.1"/>
    </source>
</evidence>
<reference evidence="1" key="1">
    <citation type="submission" date="2020-05" db="EMBL/GenBank/DDBJ databases">
        <title>Complete genome sequence of Bradyrhizobium diazoefficiens XF1 isolated from soybean nodule.</title>
        <authorList>
            <person name="Noda R."/>
            <person name="Kakizaki K."/>
            <person name="Minamisawa K."/>
        </authorList>
    </citation>
    <scope>NUCLEOTIDE SEQUENCE</scope>
    <source>
        <strain evidence="1">XF1</strain>
    </source>
</reference>
<protein>
    <recommendedName>
        <fullName evidence="4">Phage tail assembly protein</fullName>
    </recommendedName>
</protein>
<proteinExistence type="predicted"/>
<name>A0A809Z9Z9_9BRAD</name>
<reference evidence="2" key="3">
    <citation type="submission" date="2020-05" db="EMBL/GenBank/DDBJ databases">
        <title>Complete genome sequence of Bradyrhizobium diazoefficiens XF4 isolated from soybean nodule.</title>
        <authorList>
            <person name="Noda R."/>
            <person name="Kakizaki K."/>
            <person name="Minamisawa K."/>
        </authorList>
    </citation>
    <scope>NUCLEOTIDE SEQUENCE</scope>
    <source>
        <strain evidence="2">XF4</strain>
    </source>
</reference>
<dbReference type="EMBL" id="AP023094">
    <property type="protein sequence ID" value="BCE48467.1"/>
    <property type="molecule type" value="Genomic_DNA"/>
</dbReference>